<reference evidence="1" key="1">
    <citation type="submission" date="2019-11" db="EMBL/GenBank/DDBJ databases">
        <title>The nuclear and mitochondrial genomes of Frieseomelitta varia - a highly eusocial stingless bee (Meliponini) with a permanently sterile worker caste.</title>
        <authorList>
            <person name="Freitas F.C.P."/>
            <person name="Lourenco A.P."/>
            <person name="Nunes F.M.F."/>
            <person name="Paschoal A.R."/>
            <person name="Abreu F.C.P."/>
            <person name="Barbin F.O."/>
            <person name="Bataglia L."/>
            <person name="Cardoso-Junior C.A.M."/>
            <person name="Cervoni M.S."/>
            <person name="Silva S.R."/>
            <person name="Dalarmi F."/>
            <person name="Del Lama M.A."/>
            <person name="Depintor T.S."/>
            <person name="Ferreira K.M."/>
            <person name="Goria P.S."/>
            <person name="Jaskot M.C."/>
            <person name="Lago D.C."/>
            <person name="Luna-Lucena D."/>
            <person name="Moda L.M."/>
            <person name="Nascimento L."/>
            <person name="Pedrino M."/>
            <person name="Rabico F.O."/>
            <person name="Sanches F.C."/>
            <person name="Santos D.E."/>
            <person name="Santos C.G."/>
            <person name="Vieira J."/>
            <person name="Lopes T.F."/>
            <person name="Barchuk A.R."/>
            <person name="Hartfelder K."/>
            <person name="Simoes Z.L.P."/>
            <person name="Bitondi M.M.G."/>
            <person name="Pinheiro D.G."/>
        </authorList>
    </citation>
    <scope>NUCLEOTIDE SEQUENCE</scope>
    <source>
        <strain evidence="1">USP_RPSP 00005682</strain>
        <tissue evidence="1">Whole individual</tissue>
    </source>
</reference>
<sequence>MNIYEQITYKAQFLTRKCSCLSWILTKDLIQCWQIRRSDTFWKSDAKTSIGAEYLVDKEHLYLGDALGNDVIRERRELLLQLMEQLHDSDVRAMALPHRGPPSSWQGLPVGARSLVTPTNSNESKRSRNPARSSKFCSLVDKRFGWPPNTTFRAISCRCAKTFRLKLLDGPGVIKESKPTTYIKLRKDYDS</sequence>
<dbReference type="EMBL" id="WNWW01000232">
    <property type="protein sequence ID" value="KAF3428036.1"/>
    <property type="molecule type" value="Genomic_DNA"/>
</dbReference>
<accession>A0A833VQA3</accession>
<gene>
    <name evidence="1" type="ORF">E2986_12612</name>
</gene>
<evidence type="ECO:0000313" key="1">
    <source>
        <dbReference type="EMBL" id="KAF3428036.1"/>
    </source>
</evidence>
<name>A0A833VQA3_9HYME</name>
<evidence type="ECO:0000313" key="2">
    <source>
        <dbReference type="Proteomes" id="UP000655588"/>
    </source>
</evidence>
<comment type="caution">
    <text evidence="1">The sequence shown here is derived from an EMBL/GenBank/DDBJ whole genome shotgun (WGS) entry which is preliminary data.</text>
</comment>
<proteinExistence type="predicted"/>
<keyword evidence="2" id="KW-1185">Reference proteome</keyword>
<dbReference type="Proteomes" id="UP000655588">
    <property type="component" value="Unassembled WGS sequence"/>
</dbReference>
<organism evidence="1 2">
    <name type="scientific">Frieseomelitta varia</name>
    <dbReference type="NCBI Taxonomy" id="561572"/>
    <lineage>
        <taxon>Eukaryota</taxon>
        <taxon>Metazoa</taxon>
        <taxon>Ecdysozoa</taxon>
        <taxon>Arthropoda</taxon>
        <taxon>Hexapoda</taxon>
        <taxon>Insecta</taxon>
        <taxon>Pterygota</taxon>
        <taxon>Neoptera</taxon>
        <taxon>Endopterygota</taxon>
        <taxon>Hymenoptera</taxon>
        <taxon>Apocrita</taxon>
        <taxon>Aculeata</taxon>
        <taxon>Apoidea</taxon>
        <taxon>Anthophila</taxon>
        <taxon>Apidae</taxon>
        <taxon>Frieseomelitta</taxon>
    </lineage>
</organism>
<protein>
    <submittedName>
        <fullName evidence="1">Uncharacterized protein</fullName>
    </submittedName>
</protein>
<dbReference type="AlphaFoldDB" id="A0A833VQA3"/>